<dbReference type="PANTHER" id="PTHR43053">
    <property type="entry name" value="GLYCOSIDASE FAMILY 31"/>
    <property type="match status" value="1"/>
</dbReference>
<evidence type="ECO:0000256" key="2">
    <source>
        <dbReference type="ARBA" id="ARBA00023295"/>
    </source>
</evidence>
<dbReference type="Pfam" id="PF21365">
    <property type="entry name" value="Glyco_hydro_31_3rd"/>
    <property type="match status" value="1"/>
</dbReference>
<comment type="similarity">
    <text evidence="3">Belongs to the glycosyl hydrolase 31 family.</text>
</comment>
<keyword evidence="1 3" id="KW-0378">Hydrolase</keyword>
<dbReference type="CDD" id="cd06592">
    <property type="entry name" value="GH31_NET37"/>
    <property type="match status" value="1"/>
</dbReference>
<dbReference type="InterPro" id="IPR050985">
    <property type="entry name" value="Alpha-glycosidase_related"/>
</dbReference>
<reference evidence="6" key="1">
    <citation type="submission" date="2020-03" db="EMBL/GenBank/DDBJ databases">
        <authorList>
            <person name="Chebbi M.A."/>
            <person name="Drezen J.M."/>
        </authorList>
    </citation>
    <scope>NUCLEOTIDE SEQUENCE</scope>
    <source>
        <tissue evidence="6">Whole body</tissue>
    </source>
</reference>
<accession>A0A8J5R7M0</accession>
<feature type="domain" description="Glycoside hydrolase family 31 TIM barrel" evidence="4">
    <location>
        <begin position="247"/>
        <end position="549"/>
    </location>
</feature>
<evidence type="ECO:0000313" key="7">
    <source>
        <dbReference type="Proteomes" id="UP000729913"/>
    </source>
</evidence>
<dbReference type="Pfam" id="PF01055">
    <property type="entry name" value="Glyco_hydro_31_2nd"/>
    <property type="match status" value="1"/>
</dbReference>
<organism evidence="6 7">
    <name type="scientific">Cotesia typhae</name>
    <dbReference type="NCBI Taxonomy" id="2053667"/>
    <lineage>
        <taxon>Eukaryota</taxon>
        <taxon>Metazoa</taxon>
        <taxon>Ecdysozoa</taxon>
        <taxon>Arthropoda</taxon>
        <taxon>Hexapoda</taxon>
        <taxon>Insecta</taxon>
        <taxon>Pterygota</taxon>
        <taxon>Neoptera</taxon>
        <taxon>Endopterygota</taxon>
        <taxon>Hymenoptera</taxon>
        <taxon>Apocrita</taxon>
        <taxon>Ichneumonoidea</taxon>
        <taxon>Braconidae</taxon>
        <taxon>Microgastrinae</taxon>
        <taxon>Cotesia</taxon>
    </lineage>
</organism>
<feature type="domain" description="Glycosyl hydrolase family 31 C-terminal" evidence="5">
    <location>
        <begin position="560"/>
        <end position="642"/>
    </location>
</feature>
<dbReference type="PANTHER" id="PTHR43053:SF4">
    <property type="entry name" value="MYOGENESIS-REGULATING GLYCOSIDASE"/>
    <property type="match status" value="1"/>
</dbReference>
<evidence type="ECO:0000256" key="1">
    <source>
        <dbReference type="ARBA" id="ARBA00022801"/>
    </source>
</evidence>
<dbReference type="GO" id="GO:0005975">
    <property type="term" value="P:carbohydrate metabolic process"/>
    <property type="evidence" value="ECO:0007669"/>
    <property type="project" value="InterPro"/>
</dbReference>
<dbReference type="EMBL" id="JAAOIC020000020">
    <property type="protein sequence ID" value="KAG8040688.1"/>
    <property type="molecule type" value="Genomic_DNA"/>
</dbReference>
<reference evidence="6" key="2">
    <citation type="submission" date="2021-04" db="EMBL/GenBank/DDBJ databases">
        <title>Genome-wide patterns of bracovirus chromosomal integration into multiple host tissues during parasitism.</title>
        <authorList>
            <person name="Chebbi M.A.C."/>
        </authorList>
    </citation>
    <scope>NUCLEOTIDE SEQUENCE</scope>
    <source>
        <tissue evidence="6">Whole body</tissue>
    </source>
</reference>
<evidence type="ECO:0000259" key="5">
    <source>
        <dbReference type="Pfam" id="PF21365"/>
    </source>
</evidence>
<keyword evidence="2 3" id="KW-0326">Glycosidase</keyword>
<evidence type="ECO:0000259" key="4">
    <source>
        <dbReference type="Pfam" id="PF01055"/>
    </source>
</evidence>
<protein>
    <submittedName>
        <fullName evidence="6">Uncharacterized protein</fullName>
    </submittedName>
</protein>
<evidence type="ECO:0000256" key="3">
    <source>
        <dbReference type="RuleBase" id="RU361185"/>
    </source>
</evidence>
<name>A0A8J5R7M0_9HYME</name>
<dbReference type="Proteomes" id="UP000729913">
    <property type="component" value="Unassembled WGS sequence"/>
</dbReference>
<evidence type="ECO:0000313" key="6">
    <source>
        <dbReference type="EMBL" id="KAG8040688.1"/>
    </source>
</evidence>
<dbReference type="AlphaFoldDB" id="A0A8J5R7M0"/>
<dbReference type="GO" id="GO:0004553">
    <property type="term" value="F:hydrolase activity, hydrolyzing O-glycosyl compounds"/>
    <property type="evidence" value="ECO:0007669"/>
    <property type="project" value="InterPro"/>
</dbReference>
<gene>
    <name evidence="6" type="ORF">G9C98_002684</name>
</gene>
<keyword evidence="7" id="KW-1185">Reference proteome</keyword>
<dbReference type="InterPro" id="IPR048395">
    <property type="entry name" value="Glyco_hydro_31_C"/>
</dbReference>
<sequence length="644" mass="73594">MGSAIASQEVYNAADTLTRVVARSKNAIFEISIKNNQVVLNSTKNDGSQMRIEMYVDEPTLSSKSLSLKECAQFSTCISSGNKTHTKINVVPTQEFVTISRFLPTPRGRLTDCISLRDDTQWIGGPQHRYQHWPVQHKYFEEEPYIPSHPTNMGIAERYWLSSRGFSVRVFNYVPLFIDQNNIKNKYLCFIAQNKAPYFENTSPTLTYEIAWQNNSRLAHESVVTRHLGRPSGYPDVRMIQHPIWSTWARYKVNVSEKVVTAFADEILKNKFNNSQLEIDDNWETCYGSAVFNSVKFPNVTRLTQSLKKKGFRVTLWIHPFINKNCNPAYSEALKNGYFVKNQSGNVLMDWWQSTNNGASTIDFTNPKAVTWWVARLKALQKLGIDSFKFDAGEGTWLPQIANLTGPIDLNPAMFTKKYINALAANFDRVIEARVAWATQDLPIFIRMIDKDSRWTWNNGLPTLITTLFQMNMAGYGMVLPDMIGGNGYLNGMLNGTVLPSKELFIRWLQCNIFMPSLQYSFVPWDYDAKTINISRKFTDLHAKITPSIVKAMQAAVKTGAPVNPPIWWVDPDNQEAHKINDEYLLGEEFLVAPVITENTIVRDIYLPKGNWKDGNNNRTYRGPMWIKDYPAPIDVLPYFTKSA</sequence>
<comment type="caution">
    <text evidence="6">The sequence shown here is derived from an EMBL/GenBank/DDBJ whole genome shotgun (WGS) entry which is preliminary data.</text>
</comment>
<dbReference type="OrthoDB" id="10070917at2759"/>
<proteinExistence type="inferred from homology"/>
<dbReference type="InterPro" id="IPR000322">
    <property type="entry name" value="Glyco_hydro_31_TIM"/>
</dbReference>